<feature type="chain" id="PRO_5047382851" description="NHL repeat containing protein" evidence="1">
    <location>
        <begin position="27"/>
        <end position="638"/>
    </location>
</feature>
<dbReference type="Gene3D" id="2.120.10.30">
    <property type="entry name" value="TolB, C-terminal domain"/>
    <property type="match status" value="1"/>
</dbReference>
<evidence type="ECO:0000256" key="1">
    <source>
        <dbReference type="SAM" id="SignalP"/>
    </source>
</evidence>
<organism evidence="2 3">
    <name type="scientific">Granulicella cerasi</name>
    <dbReference type="NCBI Taxonomy" id="741063"/>
    <lineage>
        <taxon>Bacteria</taxon>
        <taxon>Pseudomonadati</taxon>
        <taxon>Acidobacteriota</taxon>
        <taxon>Terriglobia</taxon>
        <taxon>Terriglobales</taxon>
        <taxon>Acidobacteriaceae</taxon>
        <taxon>Granulicella</taxon>
    </lineage>
</organism>
<feature type="signal peptide" evidence="1">
    <location>
        <begin position="1"/>
        <end position="26"/>
    </location>
</feature>
<evidence type="ECO:0000313" key="3">
    <source>
        <dbReference type="Proteomes" id="UP001596391"/>
    </source>
</evidence>
<proteinExistence type="predicted"/>
<dbReference type="RefSeq" id="WP_263369658.1">
    <property type="nucleotide sequence ID" value="NZ_JAGSYD010000001.1"/>
</dbReference>
<comment type="caution">
    <text evidence="2">The sequence shown here is derived from an EMBL/GenBank/DDBJ whole genome shotgun (WGS) entry which is preliminary data.</text>
</comment>
<dbReference type="EMBL" id="JBHSWI010000001">
    <property type="protein sequence ID" value="MFC6645951.1"/>
    <property type="molecule type" value="Genomic_DNA"/>
</dbReference>
<name>A0ABW1Z9R7_9BACT</name>
<dbReference type="Proteomes" id="UP001596391">
    <property type="component" value="Unassembled WGS sequence"/>
</dbReference>
<reference evidence="3" key="1">
    <citation type="journal article" date="2019" name="Int. J. Syst. Evol. Microbiol.">
        <title>The Global Catalogue of Microorganisms (GCM) 10K type strain sequencing project: providing services to taxonomists for standard genome sequencing and annotation.</title>
        <authorList>
            <consortium name="The Broad Institute Genomics Platform"/>
            <consortium name="The Broad Institute Genome Sequencing Center for Infectious Disease"/>
            <person name="Wu L."/>
            <person name="Ma J."/>
        </authorList>
    </citation>
    <scope>NUCLEOTIDE SEQUENCE [LARGE SCALE GENOMIC DNA]</scope>
    <source>
        <strain evidence="3">CGMCC 1.16026</strain>
    </source>
</reference>
<evidence type="ECO:0000313" key="2">
    <source>
        <dbReference type="EMBL" id="MFC6645951.1"/>
    </source>
</evidence>
<gene>
    <name evidence="2" type="ORF">ACFQBQ_10245</name>
</gene>
<accession>A0ABW1Z9R7</accession>
<evidence type="ECO:0008006" key="4">
    <source>
        <dbReference type="Google" id="ProtNLM"/>
    </source>
</evidence>
<dbReference type="InterPro" id="IPR011042">
    <property type="entry name" value="6-blade_b-propeller_TolB-like"/>
</dbReference>
<dbReference type="SUPFAM" id="SSF63829">
    <property type="entry name" value="Calcium-dependent phosphotriesterase"/>
    <property type="match status" value="1"/>
</dbReference>
<sequence>MRTAPFALAALSALAWLGTGCSTSFAPDGTPTSQPLGHLQGHAYGGQQPVVGMRLYLLAASTAGYGSSSVSLLNAGSSTQQDSSNGWYYTTTDQAGFFSLSGAYTCTAGQQVYLFGQGGDPGTGQDNEMAGMMAVLGQCPSSGTLADTVPNIWMNEVTTVAAAYALAGFATDSTHVAASGTSYAATGLANAFATASTLVDLGTGTAKSTMPGVRDPNSNNPTATIGAGVVPAATINTIANILAACVNGTASSSVCTTLQSDAVAADGTQPTDTASAAINMAHAPTANVTALFNLPPATAAFAPALSVAPADFTLTVSYALGNSYGTGANVAIDATGNAWVGMQAINSSQAFYGLLDKRSPAGALQSGTGFGSLAVSTQGMAFDRNGNLWVNSDALGQAYSASGSLAYNSSKVGASMLGLATSSLGDVAQTYIYPSSASNSGVGWSRLSSTSGTATGSLWFAYRGPRTPTGIAFDPSNNLWTSNEDGTVAKLPASMFSNSSANYYTNVTSYTVGSSNSGYGDVAFDANGNLWEPDRVCVVTNTPYTCTTQPVSGTRIAIDGRNQAWTLNRATAQLVQQPGTTGNEAISLTPGITNPQGLAIDASGNVWIAGATTGEVIGAAGPVKTPAYLQALTPGTLP</sequence>
<keyword evidence="1" id="KW-0732">Signal</keyword>
<keyword evidence="3" id="KW-1185">Reference proteome</keyword>
<protein>
    <recommendedName>
        <fullName evidence="4">NHL repeat containing protein</fullName>
    </recommendedName>
</protein>
<dbReference type="PROSITE" id="PS51257">
    <property type="entry name" value="PROKAR_LIPOPROTEIN"/>
    <property type="match status" value="1"/>
</dbReference>